<reference evidence="1 2" key="1">
    <citation type="submission" date="2023-10" db="EMBL/GenBank/DDBJ databases">
        <title>Chromosome-scale genome assembly provides insights into flower coloration mechanisms of Canna indica.</title>
        <authorList>
            <person name="Li C."/>
        </authorList>
    </citation>
    <scope>NUCLEOTIDE SEQUENCE [LARGE SCALE GENOMIC DNA]</scope>
    <source>
        <tissue evidence="1">Flower</tissue>
    </source>
</reference>
<proteinExistence type="predicted"/>
<keyword evidence="2" id="KW-1185">Reference proteome</keyword>
<evidence type="ECO:0000313" key="1">
    <source>
        <dbReference type="EMBL" id="WOL08154.1"/>
    </source>
</evidence>
<dbReference type="EMBL" id="CP136894">
    <property type="protein sequence ID" value="WOL08154.1"/>
    <property type="molecule type" value="Genomic_DNA"/>
</dbReference>
<name>A0AAQ3KG03_9LILI</name>
<dbReference type="AlphaFoldDB" id="A0AAQ3KG03"/>
<dbReference type="Proteomes" id="UP001327560">
    <property type="component" value="Chromosome 5"/>
</dbReference>
<evidence type="ECO:0000313" key="2">
    <source>
        <dbReference type="Proteomes" id="UP001327560"/>
    </source>
</evidence>
<sequence length="536" mass="60893">MERWRRASPAAKSSSLRAKYDRWPYHCDVGMQRLAGNGLRVISNVNEFKGRSKSGSKKQMIKVSKKEENGSILKLFSDAAWDGEVKTGIGFVIKHEEQNCITGYLQDIADNSFMRKPRLFGTTMIMQEKRSWVPIVKCELEEVLRNSDVDTIVGGDFNAMRSDTERYNCWGNRPKLDHILAKLGEGGEPTTIGSCPSSSSKQEHFWLRESSFFYTLISCWNSTTGSRNLSPSPTDTWLDKCRRLRLSLRSWSRDLQHHKKAHILEVEKQLETQIAIGEGAEVSSSSSPLLSIFIIRAHLDNCYEVETDRDLSELVAPCSEDEILRNIKLLGKDKAPGPDGLIAEFFLRCWDVIGANVRNIIEELMFDDFLIFTRGGSEDILNLKILLIGFELMTGLKVNFSKTDVTHLLGDSSKAAFVARSLGCQTVDFPIKYLGLPLRNSKLLKLDCRQRNATMADIFATAAENFHLRWRRLVNMDRVEELRGSLTEDECGEHLFKNCASTLDGWFTFQNRTRTDRLAIQEVLMGHACRQLEISQ</sequence>
<organism evidence="1 2">
    <name type="scientific">Canna indica</name>
    <name type="common">Indian-shot</name>
    <dbReference type="NCBI Taxonomy" id="4628"/>
    <lineage>
        <taxon>Eukaryota</taxon>
        <taxon>Viridiplantae</taxon>
        <taxon>Streptophyta</taxon>
        <taxon>Embryophyta</taxon>
        <taxon>Tracheophyta</taxon>
        <taxon>Spermatophyta</taxon>
        <taxon>Magnoliopsida</taxon>
        <taxon>Liliopsida</taxon>
        <taxon>Zingiberales</taxon>
        <taxon>Cannaceae</taxon>
        <taxon>Canna</taxon>
    </lineage>
</organism>
<gene>
    <name evidence="1" type="ORF">Cni_G16906</name>
</gene>
<protein>
    <submittedName>
        <fullName evidence="1">Ribonuclease H protein</fullName>
    </submittedName>
</protein>
<accession>A0AAQ3KG03</accession>